<dbReference type="InterPro" id="IPR001295">
    <property type="entry name" value="Dihydroorotate_DH_CS"/>
</dbReference>
<evidence type="ECO:0000256" key="5">
    <source>
        <dbReference type="ARBA" id="ARBA00005359"/>
    </source>
</evidence>
<dbReference type="CDD" id="cd04738">
    <property type="entry name" value="DHOD_2_like"/>
    <property type="match status" value="1"/>
</dbReference>
<comment type="catalytic activity">
    <reaction evidence="13">
        <text>(S)-dihydroorotate + a quinone = orotate + a quinol</text>
        <dbReference type="Rhea" id="RHEA:30187"/>
        <dbReference type="ChEBI" id="CHEBI:24646"/>
        <dbReference type="ChEBI" id="CHEBI:30839"/>
        <dbReference type="ChEBI" id="CHEBI:30864"/>
        <dbReference type="ChEBI" id="CHEBI:132124"/>
        <dbReference type="EC" id="1.3.5.2"/>
    </reaction>
</comment>
<protein>
    <recommendedName>
        <fullName evidence="7 14">Dihydroorotate dehydrogenase (quinone)</fullName>
        <ecNumber evidence="6 14">1.3.5.2</ecNumber>
    </recommendedName>
</protein>
<dbReference type="PIRSF" id="PIRSF000164">
    <property type="entry name" value="DHO_oxidase"/>
    <property type="match status" value="1"/>
</dbReference>
<comment type="pathway">
    <text evidence="4">Pyrimidine metabolism; UMP biosynthesis via de novo pathway; orotate from (S)-dihydroorotate (quinone route): step 1/1.</text>
</comment>
<evidence type="ECO:0000256" key="14">
    <source>
        <dbReference type="NCBIfam" id="TIGR01036"/>
    </source>
</evidence>
<evidence type="ECO:0000256" key="3">
    <source>
        <dbReference type="ARBA" id="ARBA00004370"/>
    </source>
</evidence>
<keyword evidence="8" id="KW-0285">Flavoprotein</keyword>
<evidence type="ECO:0000256" key="6">
    <source>
        <dbReference type="ARBA" id="ARBA00012791"/>
    </source>
</evidence>
<evidence type="ECO:0000256" key="8">
    <source>
        <dbReference type="ARBA" id="ARBA00022630"/>
    </source>
</evidence>
<comment type="cofactor">
    <cofactor evidence="1">
        <name>FMN</name>
        <dbReference type="ChEBI" id="CHEBI:58210"/>
    </cofactor>
</comment>
<dbReference type="GO" id="GO:0005886">
    <property type="term" value="C:plasma membrane"/>
    <property type="evidence" value="ECO:0007669"/>
    <property type="project" value="TreeGrafter"/>
</dbReference>
<dbReference type="NCBIfam" id="TIGR01036">
    <property type="entry name" value="pyrD_sub2"/>
    <property type="match status" value="1"/>
</dbReference>
<keyword evidence="12" id="KW-0472">Membrane</keyword>
<keyword evidence="11 16" id="KW-0560">Oxidoreductase</keyword>
<comment type="function">
    <text evidence="2">Catalyzes the conversion of dihydroorotate to orotate with quinone as electron acceptor.</text>
</comment>
<dbReference type="InterPro" id="IPR013785">
    <property type="entry name" value="Aldolase_TIM"/>
</dbReference>
<comment type="similarity">
    <text evidence="5">Belongs to the dihydroorotate dehydrogenase family. Type 2 subfamily.</text>
</comment>
<dbReference type="InterPro" id="IPR012135">
    <property type="entry name" value="Dihydroorotate_DH_1_2"/>
</dbReference>
<gene>
    <name evidence="16" type="ORF">KC675_04710</name>
</gene>
<dbReference type="InterPro" id="IPR050074">
    <property type="entry name" value="DHO_dehydrogenase"/>
</dbReference>
<evidence type="ECO:0000256" key="10">
    <source>
        <dbReference type="ARBA" id="ARBA00022975"/>
    </source>
</evidence>
<dbReference type="AlphaFoldDB" id="A0A955IBU7"/>
<name>A0A955IBU7_9BACT</name>
<reference evidence="16" key="2">
    <citation type="journal article" date="2021" name="Microbiome">
        <title>Successional dynamics and alternative stable states in a saline activated sludge microbial community over 9 years.</title>
        <authorList>
            <person name="Wang Y."/>
            <person name="Ye J."/>
            <person name="Ju F."/>
            <person name="Liu L."/>
            <person name="Boyd J.A."/>
            <person name="Deng Y."/>
            <person name="Parks D.H."/>
            <person name="Jiang X."/>
            <person name="Yin X."/>
            <person name="Woodcroft B.J."/>
            <person name="Tyson G.W."/>
            <person name="Hugenholtz P."/>
            <person name="Polz M.F."/>
            <person name="Zhang T."/>
        </authorList>
    </citation>
    <scope>NUCLEOTIDE SEQUENCE</scope>
    <source>
        <strain evidence="16">HKST-UBA15</strain>
    </source>
</reference>
<accession>A0A955IBU7</accession>
<dbReference type="PANTHER" id="PTHR48109:SF4">
    <property type="entry name" value="DIHYDROOROTATE DEHYDROGENASE (QUINONE), MITOCHONDRIAL"/>
    <property type="match status" value="1"/>
</dbReference>
<dbReference type="EMBL" id="JAGQLL010000065">
    <property type="protein sequence ID" value="MCA9380453.1"/>
    <property type="molecule type" value="Genomic_DNA"/>
</dbReference>
<dbReference type="GO" id="GO:0106430">
    <property type="term" value="F:dihydroorotate dehydrogenase (quinone) activity"/>
    <property type="evidence" value="ECO:0007669"/>
    <property type="project" value="UniProtKB-EC"/>
</dbReference>
<comment type="caution">
    <text evidence="16">The sequence shown here is derived from an EMBL/GenBank/DDBJ whole genome shotgun (WGS) entry which is preliminary data.</text>
</comment>
<sequence length="339" mass="38150">MIFTTLIEKSYKSILKPIFFKKDPEEVHDRMLKFGQILGKIALLNFITKLVFDFNHAKLKQEVDGLAYRNPVGLSAGFDKDANLLKVIHNVGFGFAEIGSVTLHPYEGNPKPRLYRLKKDRGLVVFYGLKNIGVDKIIKKIKKDYKPITGNVLGISIARTNSAQASGLEEGIDDYTRSLEKLVEAGLGDYYTINISCPNTFYGEPYSTPERLEKLLVSLLKIKTEKPIYLKMPINLPWDKFDLLLETAVKHHISGVIIGNLNKDRNSKYITEKYPEDMRGGVSGIPTRELSNNLIRKTYLKYKGKLTIIGVGGIDSAESAYEKICYGATLVQMITGMIF</sequence>
<evidence type="ECO:0000256" key="12">
    <source>
        <dbReference type="ARBA" id="ARBA00023136"/>
    </source>
</evidence>
<evidence type="ECO:0000256" key="11">
    <source>
        <dbReference type="ARBA" id="ARBA00023002"/>
    </source>
</evidence>
<keyword evidence="9" id="KW-0288">FMN</keyword>
<dbReference type="GO" id="GO:0006222">
    <property type="term" value="P:UMP biosynthetic process"/>
    <property type="evidence" value="ECO:0007669"/>
    <property type="project" value="InterPro"/>
</dbReference>
<dbReference type="PROSITE" id="PS00912">
    <property type="entry name" value="DHODEHASE_2"/>
    <property type="match status" value="1"/>
</dbReference>
<feature type="domain" description="Dihydroorotate dehydrogenase catalytic" evidence="15">
    <location>
        <begin position="59"/>
        <end position="339"/>
    </location>
</feature>
<dbReference type="PANTHER" id="PTHR48109">
    <property type="entry name" value="DIHYDROOROTATE DEHYDROGENASE (QUINONE), MITOCHONDRIAL-RELATED"/>
    <property type="match status" value="1"/>
</dbReference>
<dbReference type="EC" id="1.3.5.2" evidence="6 14"/>
<evidence type="ECO:0000256" key="7">
    <source>
        <dbReference type="ARBA" id="ARBA00018366"/>
    </source>
</evidence>
<evidence type="ECO:0000256" key="2">
    <source>
        <dbReference type="ARBA" id="ARBA00003125"/>
    </source>
</evidence>
<feature type="non-terminal residue" evidence="16">
    <location>
        <position position="339"/>
    </location>
</feature>
<dbReference type="GO" id="GO:0006207">
    <property type="term" value="P:'de novo' pyrimidine nucleobase biosynthetic process"/>
    <property type="evidence" value="ECO:0007669"/>
    <property type="project" value="UniProtKB-UniRule"/>
</dbReference>
<reference evidence="16" key="1">
    <citation type="submission" date="2020-04" db="EMBL/GenBank/DDBJ databases">
        <authorList>
            <person name="Zhang T."/>
        </authorList>
    </citation>
    <scope>NUCLEOTIDE SEQUENCE</scope>
    <source>
        <strain evidence="16">HKST-UBA15</strain>
    </source>
</reference>
<proteinExistence type="inferred from homology"/>
<dbReference type="Pfam" id="PF01180">
    <property type="entry name" value="DHO_dh"/>
    <property type="match status" value="1"/>
</dbReference>
<keyword evidence="10" id="KW-0665">Pyrimidine biosynthesis</keyword>
<dbReference type="GO" id="GO:0005737">
    <property type="term" value="C:cytoplasm"/>
    <property type="evidence" value="ECO:0007669"/>
    <property type="project" value="InterPro"/>
</dbReference>
<evidence type="ECO:0000259" key="15">
    <source>
        <dbReference type="Pfam" id="PF01180"/>
    </source>
</evidence>
<dbReference type="InterPro" id="IPR005719">
    <property type="entry name" value="Dihydroorotate_DH_2"/>
</dbReference>
<evidence type="ECO:0000256" key="1">
    <source>
        <dbReference type="ARBA" id="ARBA00001917"/>
    </source>
</evidence>
<evidence type="ECO:0000256" key="9">
    <source>
        <dbReference type="ARBA" id="ARBA00022643"/>
    </source>
</evidence>
<evidence type="ECO:0000256" key="13">
    <source>
        <dbReference type="ARBA" id="ARBA00048639"/>
    </source>
</evidence>
<comment type="subcellular location">
    <subcellularLocation>
        <location evidence="3">Membrane</location>
    </subcellularLocation>
</comment>
<organism evidence="16 17">
    <name type="scientific">Candidatus Dojkabacteria bacterium</name>
    <dbReference type="NCBI Taxonomy" id="2099670"/>
    <lineage>
        <taxon>Bacteria</taxon>
        <taxon>Candidatus Dojkabacteria</taxon>
    </lineage>
</organism>
<evidence type="ECO:0000256" key="4">
    <source>
        <dbReference type="ARBA" id="ARBA00005161"/>
    </source>
</evidence>
<dbReference type="Proteomes" id="UP000745577">
    <property type="component" value="Unassembled WGS sequence"/>
</dbReference>
<evidence type="ECO:0000313" key="17">
    <source>
        <dbReference type="Proteomes" id="UP000745577"/>
    </source>
</evidence>
<evidence type="ECO:0000313" key="16">
    <source>
        <dbReference type="EMBL" id="MCA9380453.1"/>
    </source>
</evidence>
<dbReference type="NCBIfam" id="NF003652">
    <property type="entry name" value="PRK05286.2-5"/>
    <property type="match status" value="1"/>
</dbReference>
<dbReference type="InterPro" id="IPR005720">
    <property type="entry name" value="Dihydroorotate_DH_cat"/>
</dbReference>
<dbReference type="SUPFAM" id="SSF51395">
    <property type="entry name" value="FMN-linked oxidoreductases"/>
    <property type="match status" value="1"/>
</dbReference>
<dbReference type="Gene3D" id="3.20.20.70">
    <property type="entry name" value="Aldolase class I"/>
    <property type="match status" value="1"/>
</dbReference>